<keyword evidence="3" id="KW-1185">Reference proteome</keyword>
<protein>
    <submittedName>
        <fullName evidence="2">Ribosomal biogenesis protein LAS1</fullName>
    </submittedName>
</protein>
<proteinExistence type="predicted"/>
<dbReference type="Proteomes" id="UP000749293">
    <property type="component" value="Unassembled WGS sequence"/>
</dbReference>
<sequence length="228" mass="25161">MWVHRGGCPHMIESTAQLTAAALADKKGQGRNEDGSGAASSAGEYAARLAYSTAFSRFVTGLLDGQQDKIRKQSMYSLAKTIGLPAAFVELRHQTTHEELPSTPKLRKAAVKAMDWIWEQYWSRLGDDYEPGAECAVEAALLRYVRRWPAGGMSGLRAELTGRWSAEQLSQSLSDLRGRIPPGEQEQTGLSRLMEELSRSEEANADRSEDSPWSLHRGAWTARPIGEV</sequence>
<feature type="region of interest" description="Disordered" evidence="1">
    <location>
        <begin position="194"/>
        <end position="228"/>
    </location>
</feature>
<dbReference type="OrthoDB" id="10263222at2759"/>
<dbReference type="AlphaFoldDB" id="A0A9P5CXS6"/>
<dbReference type="GeneID" id="55970750"/>
<gene>
    <name evidence="2" type="ORF">GMORB2_4522</name>
</gene>
<organism evidence="2 3">
    <name type="scientific">Geosmithia morbida</name>
    <dbReference type="NCBI Taxonomy" id="1094350"/>
    <lineage>
        <taxon>Eukaryota</taxon>
        <taxon>Fungi</taxon>
        <taxon>Dikarya</taxon>
        <taxon>Ascomycota</taxon>
        <taxon>Pezizomycotina</taxon>
        <taxon>Sordariomycetes</taxon>
        <taxon>Hypocreomycetidae</taxon>
        <taxon>Hypocreales</taxon>
        <taxon>Bionectriaceae</taxon>
        <taxon>Geosmithia</taxon>
    </lineage>
</organism>
<dbReference type="RefSeq" id="XP_035318265.1">
    <property type="nucleotide sequence ID" value="XM_035466496.1"/>
</dbReference>
<dbReference type="GO" id="GO:0090730">
    <property type="term" value="C:Las1 complex"/>
    <property type="evidence" value="ECO:0007669"/>
    <property type="project" value="InterPro"/>
</dbReference>
<dbReference type="PANTHER" id="PTHR15002:SF0">
    <property type="entry name" value="RIBOSOMAL BIOGENESIS PROTEIN LAS1L"/>
    <property type="match status" value="1"/>
</dbReference>
<comment type="caution">
    <text evidence="2">The sequence shown here is derived from an EMBL/GenBank/DDBJ whole genome shotgun (WGS) entry which is preliminary data.</text>
</comment>
<feature type="compositionally biased region" description="Basic and acidic residues" evidence="1">
    <location>
        <begin position="194"/>
        <end position="210"/>
    </location>
</feature>
<dbReference type="Pfam" id="PF04031">
    <property type="entry name" value="Las1"/>
    <property type="match status" value="1"/>
</dbReference>
<dbReference type="InterPro" id="IPR007174">
    <property type="entry name" value="Las1"/>
</dbReference>
<dbReference type="EMBL" id="JAANYQ010000022">
    <property type="protein sequence ID" value="KAF4119613.1"/>
    <property type="molecule type" value="Genomic_DNA"/>
</dbReference>
<dbReference type="GO" id="GO:0030687">
    <property type="term" value="C:preribosome, large subunit precursor"/>
    <property type="evidence" value="ECO:0007669"/>
    <property type="project" value="TreeGrafter"/>
</dbReference>
<evidence type="ECO:0000313" key="3">
    <source>
        <dbReference type="Proteomes" id="UP000749293"/>
    </source>
</evidence>
<name>A0A9P5CXS6_9HYPO</name>
<dbReference type="PANTHER" id="PTHR15002">
    <property type="entry name" value="RIBOSOMAL BIOGENESIS PROTEIN LAS1L"/>
    <property type="match status" value="1"/>
</dbReference>
<dbReference type="GO" id="GO:0000470">
    <property type="term" value="P:maturation of LSU-rRNA"/>
    <property type="evidence" value="ECO:0007669"/>
    <property type="project" value="TreeGrafter"/>
</dbReference>
<dbReference type="GO" id="GO:0000460">
    <property type="term" value="P:maturation of 5.8S rRNA"/>
    <property type="evidence" value="ECO:0007669"/>
    <property type="project" value="TreeGrafter"/>
</dbReference>
<dbReference type="GO" id="GO:0004519">
    <property type="term" value="F:endonuclease activity"/>
    <property type="evidence" value="ECO:0007669"/>
    <property type="project" value="InterPro"/>
</dbReference>
<reference evidence="2" key="1">
    <citation type="submission" date="2020-03" db="EMBL/GenBank/DDBJ databases">
        <title>Site-based positive gene gene selection in Geosmithia morbida across the United States reveals a broad range of putative effectors and factors for local host and environmental adapation.</title>
        <authorList>
            <person name="Onufrak A."/>
            <person name="Murdoch R.W."/>
            <person name="Gazis R."/>
            <person name="Huff M."/>
            <person name="Staton M."/>
            <person name="Klingeman W."/>
            <person name="Hadziabdic D."/>
        </authorList>
    </citation>
    <scope>NUCLEOTIDE SEQUENCE</scope>
    <source>
        <strain evidence="2">1262</strain>
    </source>
</reference>
<accession>A0A9P5CXS6</accession>
<evidence type="ECO:0000313" key="2">
    <source>
        <dbReference type="EMBL" id="KAF4119613.1"/>
    </source>
</evidence>
<evidence type="ECO:0000256" key="1">
    <source>
        <dbReference type="SAM" id="MobiDB-lite"/>
    </source>
</evidence>